<dbReference type="InterPro" id="IPR006145">
    <property type="entry name" value="PsdUridine_synth_RsuA/RluA"/>
</dbReference>
<evidence type="ECO:0000256" key="1">
    <source>
        <dbReference type="ARBA" id="ARBA00010876"/>
    </source>
</evidence>
<dbReference type="CDD" id="cd02869">
    <property type="entry name" value="PseudoU_synth_RluA_like"/>
    <property type="match status" value="1"/>
</dbReference>
<dbReference type="Proteomes" id="UP001479436">
    <property type="component" value="Unassembled WGS sequence"/>
</dbReference>
<protein>
    <recommendedName>
        <fullName evidence="2">Pseudouridine synthase RsuA/RluA-like domain-containing protein</fullName>
    </recommendedName>
</protein>
<comment type="caution">
    <text evidence="3">The sequence shown here is derived from an EMBL/GenBank/DDBJ whole genome shotgun (WGS) entry which is preliminary data.</text>
</comment>
<reference evidence="3 4" key="1">
    <citation type="submission" date="2023-04" db="EMBL/GenBank/DDBJ databases">
        <title>Genome of Basidiobolus ranarum AG-B5.</title>
        <authorList>
            <person name="Stajich J.E."/>
            <person name="Carter-House D."/>
            <person name="Gryganskyi A."/>
        </authorList>
    </citation>
    <scope>NUCLEOTIDE SEQUENCE [LARGE SCALE GENOMIC DNA]</scope>
    <source>
        <strain evidence="3 4">AG-B5</strain>
    </source>
</reference>
<feature type="domain" description="Pseudouridine synthase RsuA/RluA-like" evidence="2">
    <location>
        <begin position="51"/>
        <end position="245"/>
    </location>
</feature>
<proteinExistence type="inferred from homology"/>
<evidence type="ECO:0000259" key="2">
    <source>
        <dbReference type="Pfam" id="PF00849"/>
    </source>
</evidence>
<keyword evidence="4" id="KW-1185">Reference proteome</keyword>
<dbReference type="InterPro" id="IPR050188">
    <property type="entry name" value="RluA_PseudoU_synthase"/>
</dbReference>
<comment type="similarity">
    <text evidence="1">Belongs to the pseudouridine synthase RluA family.</text>
</comment>
<accession>A0ABR2VUV0</accession>
<gene>
    <name evidence="3" type="ORF">K7432_010880</name>
</gene>
<organism evidence="3 4">
    <name type="scientific">Basidiobolus ranarum</name>
    <dbReference type="NCBI Taxonomy" id="34480"/>
    <lineage>
        <taxon>Eukaryota</taxon>
        <taxon>Fungi</taxon>
        <taxon>Fungi incertae sedis</taxon>
        <taxon>Zoopagomycota</taxon>
        <taxon>Entomophthoromycotina</taxon>
        <taxon>Basidiobolomycetes</taxon>
        <taxon>Basidiobolales</taxon>
        <taxon>Basidiobolaceae</taxon>
        <taxon>Basidiobolus</taxon>
    </lineage>
</organism>
<sequence>MTVNEKELRNEPNAPVVNIEFVNDLSRLLMKDKGSVLVQEKLPVIFLNERFLIVDKPANLRIDWPNPHKPRAGEVIPVSEEPPVHIEREVNVSDLLQTNFPELFPNKHPYLVHQLDYATSGILCFALNKPAARDVSKLFDRRLTKKTYLALVQGHWDDNSVLSHPFVSRDAKSGWFYIDLAIGKNRERRIAMTVDPSEADILKESQTRVKPLMKGYLKHATRVPVTLVKLKPFTGRTHQLRVHLRSIDHSIVGDLLYEEPIIDPFPGRLMLHAYKLRLPFPNDHSIVLNTKNPFEEWLEPTDPTIESIQ</sequence>
<dbReference type="EMBL" id="JASJQH010007662">
    <property type="protein sequence ID" value="KAK9703126.1"/>
    <property type="molecule type" value="Genomic_DNA"/>
</dbReference>
<evidence type="ECO:0000313" key="3">
    <source>
        <dbReference type="EMBL" id="KAK9703126.1"/>
    </source>
</evidence>
<evidence type="ECO:0000313" key="4">
    <source>
        <dbReference type="Proteomes" id="UP001479436"/>
    </source>
</evidence>
<name>A0ABR2VUV0_9FUNG</name>
<dbReference type="SUPFAM" id="SSF55120">
    <property type="entry name" value="Pseudouridine synthase"/>
    <property type="match status" value="1"/>
</dbReference>
<dbReference type="Pfam" id="PF00849">
    <property type="entry name" value="PseudoU_synth_2"/>
    <property type="match status" value="1"/>
</dbReference>
<dbReference type="PANTHER" id="PTHR21600:SF87">
    <property type="entry name" value="RNA PSEUDOURIDYLATE SYNTHASE DOMAIN-CONTAINING PROTEIN 1"/>
    <property type="match status" value="1"/>
</dbReference>
<dbReference type="Gene3D" id="3.30.2350.10">
    <property type="entry name" value="Pseudouridine synthase"/>
    <property type="match status" value="1"/>
</dbReference>
<dbReference type="PANTHER" id="PTHR21600">
    <property type="entry name" value="MITOCHONDRIAL RNA PSEUDOURIDINE SYNTHASE"/>
    <property type="match status" value="1"/>
</dbReference>
<dbReference type="InterPro" id="IPR020103">
    <property type="entry name" value="PsdUridine_synth_cat_dom_sf"/>
</dbReference>